<organism evidence="8 9">
    <name type="scientific">Candidatus Endonucleibacter bathymodioli</name>
    <dbReference type="NCBI Taxonomy" id="539814"/>
    <lineage>
        <taxon>Bacteria</taxon>
        <taxon>Pseudomonadati</taxon>
        <taxon>Pseudomonadota</taxon>
        <taxon>Gammaproteobacteria</taxon>
        <taxon>Oceanospirillales</taxon>
        <taxon>Endozoicomonadaceae</taxon>
        <taxon>Candidatus Endonucleibacter</taxon>
    </lineage>
</organism>
<evidence type="ECO:0000313" key="9">
    <source>
        <dbReference type="Proteomes" id="UP001178148"/>
    </source>
</evidence>
<evidence type="ECO:0000256" key="2">
    <source>
        <dbReference type="ARBA" id="ARBA00009399"/>
    </source>
</evidence>
<evidence type="ECO:0000259" key="7">
    <source>
        <dbReference type="Pfam" id="PF04138"/>
    </source>
</evidence>
<evidence type="ECO:0000256" key="6">
    <source>
        <dbReference type="SAM" id="Phobius"/>
    </source>
</evidence>
<evidence type="ECO:0000256" key="5">
    <source>
        <dbReference type="ARBA" id="ARBA00023136"/>
    </source>
</evidence>
<evidence type="ECO:0000313" key="8">
    <source>
        <dbReference type="EMBL" id="MDP0589525.1"/>
    </source>
</evidence>
<keyword evidence="5 6" id="KW-0472">Membrane</keyword>
<feature type="domain" description="GtrA/DPMS transmembrane" evidence="7">
    <location>
        <begin position="25"/>
        <end position="144"/>
    </location>
</feature>
<reference evidence="8 9" key="1">
    <citation type="journal article" date="2023" name="bioRxiv">
        <title>An intranuclear bacterial parasite of deep-sea mussels expresses apoptosis inhibitors acquired from its host.</title>
        <authorList>
            <person name="Gonzalez Porras M.A."/>
            <person name="Assie A."/>
            <person name="Tietjen M."/>
            <person name="Violette M."/>
            <person name="Kleiner M."/>
            <person name="Gruber-Vodicka H."/>
            <person name="Dubilier N."/>
            <person name="Leisch N."/>
        </authorList>
    </citation>
    <scope>NUCLEOTIDE SEQUENCE [LARGE SCALE GENOMIC DNA]</scope>
    <source>
        <strain evidence="8">IAP13</strain>
    </source>
</reference>
<name>A0AA90NML1_9GAMM</name>
<evidence type="ECO:0000256" key="4">
    <source>
        <dbReference type="ARBA" id="ARBA00022989"/>
    </source>
</evidence>
<keyword evidence="4 6" id="KW-1133">Transmembrane helix</keyword>
<feature type="transmembrane region" description="Helical" evidence="6">
    <location>
        <begin position="121"/>
        <end position="144"/>
    </location>
</feature>
<evidence type="ECO:0000256" key="3">
    <source>
        <dbReference type="ARBA" id="ARBA00022692"/>
    </source>
</evidence>
<protein>
    <submittedName>
        <fullName evidence="8">GtrA family protein</fullName>
    </submittedName>
</protein>
<dbReference type="AlphaFoldDB" id="A0AA90NML1"/>
<dbReference type="Pfam" id="PF04138">
    <property type="entry name" value="GtrA_DPMS_TM"/>
    <property type="match status" value="1"/>
</dbReference>
<proteinExistence type="inferred from homology"/>
<dbReference type="PANTHER" id="PTHR38459:SF1">
    <property type="entry name" value="PROPHAGE BACTOPRENOL-LINKED GLUCOSE TRANSLOCASE HOMOLOG"/>
    <property type="match status" value="1"/>
</dbReference>
<evidence type="ECO:0000256" key="1">
    <source>
        <dbReference type="ARBA" id="ARBA00004141"/>
    </source>
</evidence>
<feature type="transmembrane region" description="Helical" evidence="6">
    <location>
        <begin position="16"/>
        <end position="36"/>
    </location>
</feature>
<sequence length="155" mass="17874">MSNHSNSVLQMLLQKYKYLIALGLRFGLVGASGFLVDMGIYTLLFIIFGVPHLLARGSSYWVSASWNWFWNRNFTFSHQDKPKKLEQWIKYLGMCMVSFVPNWGTYYMLTMYIQFFSEYKQLALIAGVGLGMLFNFTIASLFIFPGKTSSTTVEH</sequence>
<dbReference type="GO" id="GO:0005886">
    <property type="term" value="C:plasma membrane"/>
    <property type="evidence" value="ECO:0007669"/>
    <property type="project" value="TreeGrafter"/>
</dbReference>
<dbReference type="GO" id="GO:0000271">
    <property type="term" value="P:polysaccharide biosynthetic process"/>
    <property type="evidence" value="ECO:0007669"/>
    <property type="project" value="InterPro"/>
</dbReference>
<feature type="transmembrane region" description="Helical" evidence="6">
    <location>
        <begin position="43"/>
        <end position="68"/>
    </location>
</feature>
<keyword evidence="9" id="KW-1185">Reference proteome</keyword>
<keyword evidence="3 6" id="KW-0812">Transmembrane</keyword>
<feature type="transmembrane region" description="Helical" evidence="6">
    <location>
        <begin position="88"/>
        <end position="109"/>
    </location>
</feature>
<dbReference type="Proteomes" id="UP001178148">
    <property type="component" value="Unassembled WGS sequence"/>
</dbReference>
<comment type="similarity">
    <text evidence="2">Belongs to the GtrA family.</text>
</comment>
<comment type="caution">
    <text evidence="8">The sequence shown here is derived from an EMBL/GenBank/DDBJ whole genome shotgun (WGS) entry which is preliminary data.</text>
</comment>
<dbReference type="InterPro" id="IPR007267">
    <property type="entry name" value="GtrA_DPMS_TM"/>
</dbReference>
<dbReference type="InterPro" id="IPR051401">
    <property type="entry name" value="GtrA_CellWall_Glycosyl"/>
</dbReference>
<accession>A0AA90NML1</accession>
<dbReference type="EMBL" id="JASXSV010000015">
    <property type="protein sequence ID" value="MDP0589525.1"/>
    <property type="molecule type" value="Genomic_DNA"/>
</dbReference>
<gene>
    <name evidence="8" type="ORF">QS748_10185</name>
</gene>
<dbReference type="PANTHER" id="PTHR38459">
    <property type="entry name" value="PROPHAGE BACTOPRENOL-LINKED GLUCOSE TRANSLOCASE HOMOLOG"/>
    <property type="match status" value="1"/>
</dbReference>
<comment type="subcellular location">
    <subcellularLocation>
        <location evidence="1">Membrane</location>
        <topology evidence="1">Multi-pass membrane protein</topology>
    </subcellularLocation>
</comment>